<proteinExistence type="predicted"/>
<keyword evidence="2" id="KW-0808">Transferase</keyword>
<evidence type="ECO:0000256" key="1">
    <source>
        <dbReference type="ARBA" id="ARBA00013172"/>
    </source>
</evidence>
<reference evidence="4" key="1">
    <citation type="journal article" date="2020" name="Fungal Divers.">
        <title>Resolving the Mortierellaceae phylogeny through synthesis of multi-gene phylogenetics and phylogenomics.</title>
        <authorList>
            <person name="Vandepol N."/>
            <person name="Liber J."/>
            <person name="Desiro A."/>
            <person name="Na H."/>
            <person name="Kennedy M."/>
            <person name="Barry K."/>
            <person name="Grigoriev I.V."/>
            <person name="Miller A.N."/>
            <person name="O'Donnell K."/>
            <person name="Stajich J.E."/>
            <person name="Bonito G."/>
        </authorList>
    </citation>
    <scope>NUCLEOTIDE SEQUENCE</scope>
    <source>
        <strain evidence="4">KOD948</strain>
    </source>
</reference>
<dbReference type="OrthoDB" id="26719at2759"/>
<sequence>MSIARWAFDIHQKLLLENIASLVTSLTDEEVSTNNYVPLSNLLNFLPRTEADGLLRHRNENDKRRALVGRLMIYAFFTAHHRCHWGDLVFDCSESTRPVLISPAHLKDVSFNISYYGDWVILVGETELSADSPERLGVDVMDFQEASFRARACGQ</sequence>
<dbReference type="EMBL" id="JAAAJA010001543">
    <property type="protein sequence ID" value="KAG0247187.1"/>
    <property type="molecule type" value="Genomic_DNA"/>
</dbReference>
<dbReference type="GO" id="GO:0005829">
    <property type="term" value="C:cytosol"/>
    <property type="evidence" value="ECO:0007669"/>
    <property type="project" value="TreeGrafter"/>
</dbReference>
<dbReference type="GO" id="GO:0008897">
    <property type="term" value="F:holo-[acyl-carrier-protein] synthase activity"/>
    <property type="evidence" value="ECO:0007669"/>
    <property type="project" value="UniProtKB-EC"/>
</dbReference>
<accession>A0A9P6PJK6</accession>
<dbReference type="InterPro" id="IPR050559">
    <property type="entry name" value="P-Pant_transferase_sf"/>
</dbReference>
<keyword evidence="5" id="KW-1185">Reference proteome</keyword>
<organism evidence="4 5">
    <name type="scientific">Mortierella polycephala</name>
    <dbReference type="NCBI Taxonomy" id="41804"/>
    <lineage>
        <taxon>Eukaryota</taxon>
        <taxon>Fungi</taxon>
        <taxon>Fungi incertae sedis</taxon>
        <taxon>Mucoromycota</taxon>
        <taxon>Mortierellomycotina</taxon>
        <taxon>Mortierellomycetes</taxon>
        <taxon>Mortierellales</taxon>
        <taxon>Mortierellaceae</taxon>
        <taxon>Mortierella</taxon>
    </lineage>
</organism>
<gene>
    <name evidence="4" type="ORF">BG011_001892</name>
</gene>
<evidence type="ECO:0000256" key="2">
    <source>
        <dbReference type="ARBA" id="ARBA00022679"/>
    </source>
</evidence>
<dbReference type="Proteomes" id="UP000726737">
    <property type="component" value="Unassembled WGS sequence"/>
</dbReference>
<dbReference type="SUPFAM" id="SSF56214">
    <property type="entry name" value="4'-phosphopantetheinyl transferase"/>
    <property type="match status" value="1"/>
</dbReference>
<comment type="caution">
    <text evidence="4">The sequence shown here is derived from an EMBL/GenBank/DDBJ whole genome shotgun (WGS) entry which is preliminary data.</text>
</comment>
<feature type="non-terminal residue" evidence="4">
    <location>
        <position position="1"/>
    </location>
</feature>
<dbReference type="PANTHER" id="PTHR12215">
    <property type="entry name" value="PHOSPHOPANTETHEINE TRANSFERASE"/>
    <property type="match status" value="1"/>
</dbReference>
<dbReference type="Gene3D" id="3.90.470.20">
    <property type="entry name" value="4'-phosphopantetheinyl transferase domain"/>
    <property type="match status" value="1"/>
</dbReference>
<dbReference type="PANTHER" id="PTHR12215:SF10">
    <property type="entry name" value="L-AMINOADIPATE-SEMIALDEHYDE DEHYDROGENASE-PHOSPHOPANTETHEINYL TRANSFERASE"/>
    <property type="match status" value="1"/>
</dbReference>
<name>A0A9P6PJK6_9FUNG</name>
<dbReference type="InterPro" id="IPR037143">
    <property type="entry name" value="4-PPantetheinyl_Trfase_dom_sf"/>
</dbReference>
<protein>
    <recommendedName>
        <fullName evidence="1">holo-[acyl-carrier-protein] synthase</fullName>
        <ecNumber evidence="1">2.7.8.7</ecNumber>
    </recommendedName>
</protein>
<dbReference type="GO" id="GO:0000287">
    <property type="term" value="F:magnesium ion binding"/>
    <property type="evidence" value="ECO:0007669"/>
    <property type="project" value="InterPro"/>
</dbReference>
<dbReference type="GO" id="GO:0019878">
    <property type="term" value="P:lysine biosynthetic process via aminoadipic acid"/>
    <property type="evidence" value="ECO:0007669"/>
    <property type="project" value="TreeGrafter"/>
</dbReference>
<dbReference type="EC" id="2.7.8.7" evidence="1"/>
<dbReference type="InterPro" id="IPR055066">
    <property type="entry name" value="AASDHPPT_N"/>
</dbReference>
<dbReference type="Pfam" id="PF22624">
    <property type="entry name" value="AASDHPPT_N"/>
    <property type="match status" value="1"/>
</dbReference>
<feature type="domain" description="4'-phosphopantetheinyl transferase N-terminal" evidence="3">
    <location>
        <begin position="40"/>
        <end position="126"/>
    </location>
</feature>
<dbReference type="AlphaFoldDB" id="A0A9P6PJK6"/>
<evidence type="ECO:0000313" key="5">
    <source>
        <dbReference type="Proteomes" id="UP000726737"/>
    </source>
</evidence>
<evidence type="ECO:0000313" key="4">
    <source>
        <dbReference type="EMBL" id="KAG0247187.1"/>
    </source>
</evidence>
<evidence type="ECO:0000259" key="3">
    <source>
        <dbReference type="Pfam" id="PF22624"/>
    </source>
</evidence>